<comment type="caution">
    <text evidence="1">The sequence shown here is derived from an EMBL/GenBank/DDBJ whole genome shotgun (WGS) entry which is preliminary data.</text>
</comment>
<dbReference type="EMBL" id="WIVE01000018">
    <property type="protein sequence ID" value="MQX36395.1"/>
    <property type="molecule type" value="Genomic_DNA"/>
</dbReference>
<evidence type="ECO:0000313" key="1">
    <source>
        <dbReference type="EMBL" id="MQX36395.1"/>
    </source>
</evidence>
<keyword evidence="2" id="KW-1185">Reference proteome</keyword>
<evidence type="ECO:0000313" key="2">
    <source>
        <dbReference type="Proteomes" id="UP000434582"/>
    </source>
</evidence>
<dbReference type="OrthoDB" id="5763664at2"/>
<protein>
    <submittedName>
        <fullName evidence="1">DUF4276 family protein</fullName>
    </submittedName>
</protein>
<organism evidence="1 2">
    <name type="scientific">Roseospira navarrensis</name>
    <dbReference type="NCBI Taxonomy" id="140058"/>
    <lineage>
        <taxon>Bacteria</taxon>
        <taxon>Pseudomonadati</taxon>
        <taxon>Pseudomonadota</taxon>
        <taxon>Alphaproteobacteria</taxon>
        <taxon>Rhodospirillales</taxon>
        <taxon>Rhodospirillaceae</taxon>
        <taxon>Roseospira</taxon>
    </lineage>
</organism>
<dbReference type="Proteomes" id="UP000434582">
    <property type="component" value="Unassembled WGS sequence"/>
</dbReference>
<sequence length="202" mass="22450">MTSVWLATEDALSEAVAERLLLETGQHLEIAGRLGGTGSGYLSKNLQKFIQMAHAFPVFLLTDLDRIECPPSLVASWCKGRSLPKGLVFRVAVRETEAWLMADRDGFSTLSGIPKSKLTHDAEGIQDPKETLLGLVRRYGRKDVKADLLPVDPSQTARRGMNYNDRLSAFVRDPDGWNPARAAQNADSLRRARERLAAFPFR</sequence>
<accession>A0A7X1ZD83</accession>
<reference evidence="1 2" key="1">
    <citation type="submission" date="2019-10" db="EMBL/GenBank/DDBJ databases">
        <title>Draft whole-genome sequence of the purple nonsulfur photosynthetic bacterium Roseospira navarrensis DSM 15114.</title>
        <authorList>
            <person name="Kyndt J.A."/>
            <person name="Meyer T.E."/>
        </authorList>
    </citation>
    <scope>NUCLEOTIDE SEQUENCE [LARGE SCALE GENOMIC DNA]</scope>
    <source>
        <strain evidence="1 2">DSM 15114</strain>
    </source>
</reference>
<dbReference type="RefSeq" id="WP_153342863.1">
    <property type="nucleotide sequence ID" value="NZ_WIVE01000018.1"/>
</dbReference>
<name>A0A7X1ZD83_9PROT</name>
<dbReference type="AlphaFoldDB" id="A0A7X1ZD83"/>
<gene>
    <name evidence="1" type="ORF">GHC57_07665</name>
</gene>
<proteinExistence type="predicted"/>